<dbReference type="AlphaFoldDB" id="A0A2G5U8E8"/>
<evidence type="ECO:0000256" key="3">
    <source>
        <dbReference type="ARBA" id="ARBA00022989"/>
    </source>
</evidence>
<comment type="subcellular location">
    <subcellularLocation>
        <location evidence="1">Membrane</location>
    </subcellularLocation>
</comment>
<dbReference type="EMBL" id="PDUG01000004">
    <property type="protein sequence ID" value="PIC35830.1"/>
    <property type="molecule type" value="Genomic_DNA"/>
</dbReference>
<dbReference type="GO" id="GO:0034993">
    <property type="term" value="C:meiotic nuclear membrane microtubule tethering complex"/>
    <property type="evidence" value="ECO:0007669"/>
    <property type="project" value="TreeGrafter"/>
</dbReference>
<evidence type="ECO:0000256" key="2">
    <source>
        <dbReference type="ARBA" id="ARBA00022692"/>
    </source>
</evidence>
<sequence length="385" mass="44738">MLPTIASTFETEDPNTKTRMWHHWFNIRVRQYMILEIFFVISLVMILYRFQTVSNQNELALKRINSMHYRFGNIERKLESLISQIQNEDIIPFDNYEWLEQSIANELKNTKFPKQHSTDQVKPIILQGKQSIFKTKESTLKAPIPKERINAADFMKGATVDVLQTSHSILDPINGYEKANLVLLDRPQPPADKAWCTNAKTQILTINLTEFIKPTSVSYQHSKWNGTIPNGAPKTYDVVACLDFYCVKRKPLVSNCKYSNRESDETEQMCNISSHLDDPSIGKIQFRFRENYGNTKTTCVNLVRVYGETKTPAKTGREAVCTKMRWYYHNSYPKYFLTRQDCSVIYNNKCCSECPECCQECSTLLMKEQLFIRKQVLKTVPKLQG</sequence>
<evidence type="ECO:0000313" key="7">
    <source>
        <dbReference type="EMBL" id="PIC35830.1"/>
    </source>
</evidence>
<keyword evidence="2 5" id="KW-0812">Transmembrane</keyword>
<evidence type="ECO:0000256" key="4">
    <source>
        <dbReference type="ARBA" id="ARBA00023136"/>
    </source>
</evidence>
<dbReference type="Proteomes" id="UP000230233">
    <property type="component" value="Chromosome IV"/>
</dbReference>
<dbReference type="InterPro" id="IPR045119">
    <property type="entry name" value="SUN1-5"/>
</dbReference>
<accession>A0A2G5U8E8</accession>
<dbReference type="Gene3D" id="2.60.120.260">
    <property type="entry name" value="Galactose-binding domain-like"/>
    <property type="match status" value="1"/>
</dbReference>
<dbReference type="Pfam" id="PF07738">
    <property type="entry name" value="Sad1_UNC"/>
    <property type="match status" value="1"/>
</dbReference>
<evidence type="ECO:0000313" key="8">
    <source>
        <dbReference type="Proteomes" id="UP000230233"/>
    </source>
</evidence>
<dbReference type="PANTHER" id="PTHR12911">
    <property type="entry name" value="SAD1/UNC-84-LIKE PROTEIN-RELATED"/>
    <property type="match status" value="1"/>
</dbReference>
<reference evidence="8" key="1">
    <citation type="submission" date="2017-10" db="EMBL/GenBank/DDBJ databases">
        <title>Rapid genome shrinkage in a self-fertile nematode reveals novel sperm competition proteins.</title>
        <authorList>
            <person name="Yin D."/>
            <person name="Schwarz E.M."/>
            <person name="Thomas C.G."/>
            <person name="Felde R.L."/>
            <person name="Korf I.F."/>
            <person name="Cutter A.D."/>
            <person name="Schartner C.M."/>
            <person name="Ralston E.J."/>
            <person name="Meyer B.J."/>
            <person name="Haag E.S."/>
        </authorList>
    </citation>
    <scope>NUCLEOTIDE SEQUENCE [LARGE SCALE GENOMIC DNA]</scope>
    <source>
        <strain evidence="8">JU1422</strain>
    </source>
</reference>
<keyword evidence="3 5" id="KW-1133">Transmembrane helix</keyword>
<organism evidence="7 8">
    <name type="scientific">Caenorhabditis nigoni</name>
    <dbReference type="NCBI Taxonomy" id="1611254"/>
    <lineage>
        <taxon>Eukaryota</taxon>
        <taxon>Metazoa</taxon>
        <taxon>Ecdysozoa</taxon>
        <taxon>Nematoda</taxon>
        <taxon>Chromadorea</taxon>
        <taxon>Rhabditida</taxon>
        <taxon>Rhabditina</taxon>
        <taxon>Rhabditomorpha</taxon>
        <taxon>Rhabditoidea</taxon>
        <taxon>Rhabditidae</taxon>
        <taxon>Peloderinae</taxon>
        <taxon>Caenorhabditis</taxon>
    </lineage>
</organism>
<keyword evidence="8" id="KW-1185">Reference proteome</keyword>
<evidence type="ECO:0000256" key="1">
    <source>
        <dbReference type="ARBA" id="ARBA00004370"/>
    </source>
</evidence>
<comment type="caution">
    <text evidence="7">The sequence shown here is derived from an EMBL/GenBank/DDBJ whole genome shotgun (WGS) entry which is preliminary data.</text>
</comment>
<name>A0A2G5U8E8_9PELO</name>
<dbReference type="PROSITE" id="PS51469">
    <property type="entry name" value="SUN"/>
    <property type="match status" value="1"/>
</dbReference>
<dbReference type="OrthoDB" id="342281at2759"/>
<dbReference type="FunFam" id="2.60.120.260:FF:000158">
    <property type="entry name" value="Protein CBG16940"/>
    <property type="match status" value="1"/>
</dbReference>
<dbReference type="STRING" id="1611254.A0A2G5U8E8"/>
<keyword evidence="4 5" id="KW-0472">Membrane</keyword>
<dbReference type="PANTHER" id="PTHR12911:SF2">
    <property type="entry name" value="SUN DOMAIN-CONTAINING PROTEIN 1"/>
    <property type="match status" value="1"/>
</dbReference>
<dbReference type="InterPro" id="IPR012919">
    <property type="entry name" value="SUN_dom"/>
</dbReference>
<protein>
    <recommendedName>
        <fullName evidence="6">SUN domain-containing protein</fullName>
    </recommendedName>
</protein>
<feature type="transmembrane region" description="Helical" evidence="5">
    <location>
        <begin position="32"/>
        <end position="50"/>
    </location>
</feature>
<dbReference type="GO" id="GO:0043495">
    <property type="term" value="F:protein-membrane adaptor activity"/>
    <property type="evidence" value="ECO:0007669"/>
    <property type="project" value="TreeGrafter"/>
</dbReference>
<evidence type="ECO:0000259" key="6">
    <source>
        <dbReference type="PROSITE" id="PS51469"/>
    </source>
</evidence>
<gene>
    <name evidence="7" type="primary">Cnig_chr_IV.g15058</name>
    <name evidence="7" type="ORF">B9Z55_015058</name>
</gene>
<evidence type="ECO:0000256" key="5">
    <source>
        <dbReference type="SAM" id="Phobius"/>
    </source>
</evidence>
<proteinExistence type="predicted"/>
<feature type="domain" description="SUN" evidence="6">
    <location>
        <begin position="128"/>
        <end position="310"/>
    </location>
</feature>